<evidence type="ECO:0000313" key="1">
    <source>
        <dbReference type="Proteomes" id="UP000887566"/>
    </source>
</evidence>
<dbReference type="Proteomes" id="UP000887566">
    <property type="component" value="Unplaced"/>
</dbReference>
<dbReference type="AlphaFoldDB" id="A0A914WGY7"/>
<dbReference type="Gene3D" id="3.30.420.10">
    <property type="entry name" value="Ribonuclease H-like superfamily/Ribonuclease H"/>
    <property type="match status" value="1"/>
</dbReference>
<proteinExistence type="predicted"/>
<dbReference type="GO" id="GO:0003676">
    <property type="term" value="F:nucleic acid binding"/>
    <property type="evidence" value="ECO:0007669"/>
    <property type="project" value="InterPro"/>
</dbReference>
<reference evidence="2" key="1">
    <citation type="submission" date="2022-11" db="UniProtKB">
        <authorList>
            <consortium name="WormBaseParasite"/>
        </authorList>
    </citation>
    <scope>IDENTIFICATION</scope>
</reference>
<dbReference type="WBParaSite" id="PSAMB.scaffold3880size16545.g22870.t1">
    <property type="protein sequence ID" value="PSAMB.scaffold3880size16545.g22870.t1"/>
    <property type="gene ID" value="PSAMB.scaffold3880size16545.g22870"/>
</dbReference>
<sequence>MKTTEIGLMAITKPRSGVALSRLIYGRVDSDMDDTNVRAAAVEEVWRSGTLTSSAKPVVGGQWVAERKQMLRKYDVETRAPSIVQDLISRSDRPAPAHLEPRKRRIVFTDEKMFTLGAPRNAQNEWVYGDGRKRTKARERPVVPRAHFCRKLMVSGRILWNGTTHLHLILENEQITTAALTFTQEGNYYISL</sequence>
<evidence type="ECO:0000313" key="2">
    <source>
        <dbReference type="WBParaSite" id="PSAMB.scaffold3880size16545.g22870.t1"/>
    </source>
</evidence>
<protein>
    <submittedName>
        <fullName evidence="2">Transposase</fullName>
    </submittedName>
</protein>
<dbReference type="InterPro" id="IPR036397">
    <property type="entry name" value="RNaseH_sf"/>
</dbReference>
<name>A0A914WGY7_9BILA</name>
<organism evidence="1 2">
    <name type="scientific">Plectus sambesii</name>
    <dbReference type="NCBI Taxonomy" id="2011161"/>
    <lineage>
        <taxon>Eukaryota</taxon>
        <taxon>Metazoa</taxon>
        <taxon>Ecdysozoa</taxon>
        <taxon>Nematoda</taxon>
        <taxon>Chromadorea</taxon>
        <taxon>Plectida</taxon>
        <taxon>Plectina</taxon>
        <taxon>Plectoidea</taxon>
        <taxon>Plectidae</taxon>
        <taxon>Plectus</taxon>
    </lineage>
</organism>
<keyword evidence="1" id="KW-1185">Reference proteome</keyword>
<accession>A0A914WGY7</accession>